<reference evidence="2 3" key="1">
    <citation type="submission" date="2023-11" db="EMBL/GenBank/DDBJ databases">
        <authorList>
            <person name="Okamura Y."/>
        </authorList>
    </citation>
    <scope>NUCLEOTIDE SEQUENCE [LARGE SCALE GENOMIC DNA]</scope>
</reference>
<comment type="caution">
    <text evidence="2">The sequence shown here is derived from an EMBL/GenBank/DDBJ whole genome shotgun (WGS) entry which is preliminary data.</text>
</comment>
<organism evidence="2 3">
    <name type="scientific">Leptosia nina</name>
    <dbReference type="NCBI Taxonomy" id="320188"/>
    <lineage>
        <taxon>Eukaryota</taxon>
        <taxon>Metazoa</taxon>
        <taxon>Ecdysozoa</taxon>
        <taxon>Arthropoda</taxon>
        <taxon>Hexapoda</taxon>
        <taxon>Insecta</taxon>
        <taxon>Pterygota</taxon>
        <taxon>Neoptera</taxon>
        <taxon>Endopterygota</taxon>
        <taxon>Lepidoptera</taxon>
        <taxon>Glossata</taxon>
        <taxon>Ditrysia</taxon>
        <taxon>Papilionoidea</taxon>
        <taxon>Pieridae</taxon>
        <taxon>Pierinae</taxon>
        <taxon>Leptosia</taxon>
    </lineage>
</organism>
<name>A0AAV1K3L4_9NEOP</name>
<protein>
    <submittedName>
        <fullName evidence="2">Uncharacterized protein</fullName>
    </submittedName>
</protein>
<evidence type="ECO:0000256" key="1">
    <source>
        <dbReference type="SAM" id="SignalP"/>
    </source>
</evidence>
<gene>
    <name evidence="2" type="ORF">LNINA_LOCUS14976</name>
</gene>
<dbReference type="AlphaFoldDB" id="A0AAV1K3L4"/>
<keyword evidence="3" id="KW-1185">Reference proteome</keyword>
<evidence type="ECO:0000313" key="2">
    <source>
        <dbReference type="EMBL" id="CAK1556212.1"/>
    </source>
</evidence>
<accession>A0AAV1K3L4</accession>
<sequence length="106" mass="10613">MSTFSSSNRIEIICLMMVVFAAFLAVAAAAPGLLGAPLASAWGHGYGVAPVVSAPVVHAPIVRTAVPVATSYANSVRIATPAVAVAHAPVVAAHAPVYGAPFAHGW</sequence>
<feature type="chain" id="PRO_5043909149" evidence="1">
    <location>
        <begin position="30"/>
        <end position="106"/>
    </location>
</feature>
<dbReference type="Proteomes" id="UP001497472">
    <property type="component" value="Unassembled WGS sequence"/>
</dbReference>
<dbReference type="EMBL" id="CAVLEF010000283">
    <property type="protein sequence ID" value="CAK1556212.1"/>
    <property type="molecule type" value="Genomic_DNA"/>
</dbReference>
<proteinExistence type="predicted"/>
<keyword evidence="1" id="KW-0732">Signal</keyword>
<evidence type="ECO:0000313" key="3">
    <source>
        <dbReference type="Proteomes" id="UP001497472"/>
    </source>
</evidence>
<feature type="signal peptide" evidence="1">
    <location>
        <begin position="1"/>
        <end position="29"/>
    </location>
</feature>